<evidence type="ECO:0000313" key="1">
    <source>
        <dbReference type="EMBL" id="BDG04613.1"/>
    </source>
</evidence>
<dbReference type="EMBL" id="AP025591">
    <property type="protein sequence ID" value="BDG04613.1"/>
    <property type="molecule type" value="Genomic_DNA"/>
</dbReference>
<evidence type="ECO:0000313" key="2">
    <source>
        <dbReference type="Proteomes" id="UP001162891"/>
    </source>
</evidence>
<gene>
    <name evidence="1" type="ORF">AMOR_36090</name>
</gene>
<evidence type="ECO:0008006" key="3">
    <source>
        <dbReference type="Google" id="ProtNLM"/>
    </source>
</evidence>
<name>A0ABM7WYL9_9BACT</name>
<reference evidence="2" key="1">
    <citation type="journal article" date="2022" name="Int. J. Syst. Evol. Microbiol.">
        <title>Anaeromyxobacter oryzae sp. nov., Anaeromyxobacter diazotrophicus sp. nov. and Anaeromyxobacter paludicola sp. nov., isolated from paddy soils.</title>
        <authorList>
            <person name="Itoh H."/>
            <person name="Xu Z."/>
            <person name="Mise K."/>
            <person name="Masuda Y."/>
            <person name="Ushijima N."/>
            <person name="Hayakawa C."/>
            <person name="Shiratori Y."/>
            <person name="Senoo K."/>
        </authorList>
    </citation>
    <scope>NUCLEOTIDE SEQUENCE [LARGE SCALE GENOMIC DNA]</scope>
    <source>
        <strain evidence="2">Red232</strain>
    </source>
</reference>
<keyword evidence="2" id="KW-1185">Reference proteome</keyword>
<proteinExistence type="predicted"/>
<accession>A0ABM7WYL9</accession>
<dbReference type="Proteomes" id="UP001162891">
    <property type="component" value="Chromosome"/>
</dbReference>
<organism evidence="1 2">
    <name type="scientific">Anaeromyxobacter oryzae</name>
    <dbReference type="NCBI Taxonomy" id="2918170"/>
    <lineage>
        <taxon>Bacteria</taxon>
        <taxon>Pseudomonadati</taxon>
        <taxon>Myxococcota</taxon>
        <taxon>Myxococcia</taxon>
        <taxon>Myxococcales</taxon>
        <taxon>Cystobacterineae</taxon>
        <taxon>Anaeromyxobacteraceae</taxon>
        <taxon>Anaeromyxobacter</taxon>
    </lineage>
</organism>
<dbReference type="RefSeq" id="WP_248353039.1">
    <property type="nucleotide sequence ID" value="NZ_AP025591.1"/>
</dbReference>
<protein>
    <recommendedName>
        <fullName evidence="3">Cytochrome c domain-containing protein</fullName>
    </recommendedName>
</protein>
<sequence>MRIGGTMPSGHSLNGKRAVAAQRATPVAVALLAAVAALSIAACEPQRKVGALNDAGTAQAKSFSSIAQDILVPRCATSACHSGSPPPAEPTLDADLAWSALVGVPSQQASGTQLVEPFAPERSYLVMKLRGTAGSAGGIATVMPIGEAALDEADIAAIEAWIANGAPND</sequence>